<dbReference type="InterPro" id="IPR036388">
    <property type="entry name" value="WH-like_DNA-bd_sf"/>
</dbReference>
<evidence type="ECO:0000256" key="5">
    <source>
        <dbReference type="ARBA" id="ARBA00022490"/>
    </source>
</evidence>
<dbReference type="PANTHER" id="PTHR33602">
    <property type="entry name" value="REGULATORY PROTEIN RECX FAMILY PROTEIN"/>
    <property type="match status" value="1"/>
</dbReference>
<evidence type="ECO:0000256" key="3">
    <source>
        <dbReference type="ARBA" id="ARBA00009695"/>
    </source>
</evidence>
<feature type="domain" description="RecX third three-helical" evidence="8">
    <location>
        <begin position="211"/>
        <end position="258"/>
    </location>
</feature>
<keyword evidence="11" id="KW-1185">Reference proteome</keyword>
<dbReference type="Proteomes" id="UP000789707">
    <property type="component" value="Unassembled WGS sequence"/>
</dbReference>
<evidence type="ECO:0000313" key="10">
    <source>
        <dbReference type="EMBL" id="CAH0417199.1"/>
    </source>
</evidence>
<comment type="similarity">
    <text evidence="3 6">Belongs to the RecX family.</text>
</comment>
<organism evidence="10 11">
    <name type="scientific">Periweissella fabaria</name>
    <dbReference type="NCBI Taxonomy" id="546157"/>
    <lineage>
        <taxon>Bacteria</taxon>
        <taxon>Bacillati</taxon>
        <taxon>Bacillota</taxon>
        <taxon>Bacilli</taxon>
        <taxon>Lactobacillales</taxon>
        <taxon>Lactobacillaceae</taxon>
        <taxon>Periweissella</taxon>
    </lineage>
</organism>
<dbReference type="NCBIfam" id="NF010733">
    <property type="entry name" value="PRK14135.1"/>
    <property type="match status" value="1"/>
</dbReference>
<sequence length="266" mass="30805">MQTISKVEQQKRAGRFNIYIADEFAFAVAETVLIRFNLFKGRALTPTLIEEIKQADQQAKALQTAYVYLSQQLRSRYEVQQKLQQAEINPVTIEMTLARLTTERLIDDLAYAQSLVRTVANTSVKGPQVIKQLLYQKHIAADISEQALTEYSQELQIENATKLYFQLAKRYHKLSNFAKQQKIYQTLMQKGYSATIIERVKTDNELTTDDDEEQQNLRHLAEKVWHRNRNIETVKRILKTKQALYNKGFQGDDINEIMAGLVTEVD</sequence>
<evidence type="ECO:0000259" key="9">
    <source>
        <dbReference type="Pfam" id="PF21982"/>
    </source>
</evidence>
<evidence type="ECO:0000259" key="8">
    <source>
        <dbReference type="Pfam" id="PF21981"/>
    </source>
</evidence>
<comment type="subcellular location">
    <subcellularLocation>
        <location evidence="2 6">Cytoplasm</location>
    </subcellularLocation>
</comment>
<dbReference type="EMBL" id="CAKKNS010000007">
    <property type="protein sequence ID" value="CAH0417199.1"/>
    <property type="molecule type" value="Genomic_DNA"/>
</dbReference>
<dbReference type="Pfam" id="PF02631">
    <property type="entry name" value="RecX_HTH2"/>
    <property type="match status" value="1"/>
</dbReference>
<dbReference type="Gene3D" id="1.10.10.10">
    <property type="entry name" value="Winged helix-like DNA-binding domain superfamily/Winged helix DNA-binding domain"/>
    <property type="match status" value="4"/>
</dbReference>
<dbReference type="Pfam" id="PF21981">
    <property type="entry name" value="RecX_HTH3"/>
    <property type="match status" value="2"/>
</dbReference>
<dbReference type="HAMAP" id="MF_01114">
    <property type="entry name" value="RecX"/>
    <property type="match status" value="1"/>
</dbReference>
<dbReference type="InterPro" id="IPR003783">
    <property type="entry name" value="Regulatory_RecX"/>
</dbReference>
<proteinExistence type="inferred from homology"/>
<keyword evidence="5 6" id="KW-0963">Cytoplasm</keyword>
<evidence type="ECO:0000259" key="7">
    <source>
        <dbReference type="Pfam" id="PF02631"/>
    </source>
</evidence>
<dbReference type="RefSeq" id="WP_230097229.1">
    <property type="nucleotide sequence ID" value="NZ_CAKKNS010000007.1"/>
</dbReference>
<accession>A0ABN8BMX7</accession>
<evidence type="ECO:0000256" key="6">
    <source>
        <dbReference type="HAMAP-Rule" id="MF_01114"/>
    </source>
</evidence>
<reference evidence="10 11" key="1">
    <citation type="submission" date="2021-11" db="EMBL/GenBank/DDBJ databases">
        <authorList>
            <person name="Depoorter E."/>
        </authorList>
    </citation>
    <scope>NUCLEOTIDE SEQUENCE [LARGE SCALE GENOMIC DNA]</scope>
    <source>
        <strain evidence="10 11">LMG 24289</strain>
    </source>
</reference>
<dbReference type="Pfam" id="PF21982">
    <property type="entry name" value="RecX_HTH1"/>
    <property type="match status" value="1"/>
</dbReference>
<comment type="caution">
    <text evidence="10">The sequence shown here is derived from an EMBL/GenBank/DDBJ whole genome shotgun (WGS) entry which is preliminary data.</text>
</comment>
<comment type="function">
    <text evidence="1 6">Modulates RecA activity.</text>
</comment>
<feature type="domain" description="RecX third three-helical" evidence="8">
    <location>
        <begin position="156"/>
        <end position="200"/>
    </location>
</feature>
<evidence type="ECO:0000256" key="4">
    <source>
        <dbReference type="ARBA" id="ARBA00018111"/>
    </source>
</evidence>
<evidence type="ECO:0000313" key="11">
    <source>
        <dbReference type="Proteomes" id="UP000789707"/>
    </source>
</evidence>
<gene>
    <name evidence="6 10" type="primary">recX</name>
    <name evidence="10" type="ORF">WFA24289_01530</name>
</gene>
<dbReference type="InterPro" id="IPR053925">
    <property type="entry name" value="RecX_HTH_3rd"/>
</dbReference>
<name>A0ABN8BMX7_9LACO</name>
<dbReference type="InterPro" id="IPR053924">
    <property type="entry name" value="RecX_HTH_2nd"/>
</dbReference>
<protein>
    <recommendedName>
        <fullName evidence="4 6">Regulatory protein RecX</fullName>
    </recommendedName>
</protein>
<evidence type="ECO:0000256" key="1">
    <source>
        <dbReference type="ARBA" id="ARBA00003529"/>
    </source>
</evidence>
<feature type="domain" description="RecX first three-helical" evidence="9">
    <location>
        <begin position="61"/>
        <end position="100"/>
    </location>
</feature>
<feature type="domain" description="RecX second three-helical" evidence="7">
    <location>
        <begin position="107"/>
        <end position="148"/>
    </location>
</feature>
<evidence type="ECO:0000256" key="2">
    <source>
        <dbReference type="ARBA" id="ARBA00004496"/>
    </source>
</evidence>
<dbReference type="PANTHER" id="PTHR33602:SF1">
    <property type="entry name" value="REGULATORY PROTEIN RECX FAMILY PROTEIN"/>
    <property type="match status" value="1"/>
</dbReference>
<dbReference type="InterPro" id="IPR053926">
    <property type="entry name" value="RecX_HTH_1st"/>
</dbReference>